<feature type="region of interest" description="Disordered" evidence="1">
    <location>
        <begin position="119"/>
        <end position="161"/>
    </location>
</feature>
<accession>A0A2U8BRH7</accession>
<feature type="compositionally biased region" description="Basic and acidic residues" evidence="1">
    <location>
        <begin position="119"/>
        <end position="134"/>
    </location>
</feature>
<reference evidence="3 4" key="1">
    <citation type="journal article" date="2018" name="Genome Biol. Evol.">
        <title>The Genome Sequence of "Candidatus Fokinia solitaria": Insights on Reductive Evolution in Rickettsiales.</title>
        <authorList>
            <person name="Floriano A.M."/>
            <person name="Castelli M."/>
            <person name="Krenek S."/>
            <person name="Berendonk T.U."/>
            <person name="Bazzocchi C."/>
            <person name="Petroni G."/>
            <person name="Sassera D."/>
        </authorList>
    </citation>
    <scope>NUCLEOTIDE SEQUENCE [LARGE SCALE GENOMIC DNA]</scope>
    <source>
        <strain evidence="3">Rio ETE_ALG 3VII</strain>
    </source>
</reference>
<dbReference type="SUPFAM" id="SSF51261">
    <property type="entry name" value="Duplicated hybrid motif"/>
    <property type="match status" value="1"/>
</dbReference>
<evidence type="ECO:0000313" key="3">
    <source>
        <dbReference type="EMBL" id="AWD32942.1"/>
    </source>
</evidence>
<organism evidence="3 4">
    <name type="scientific">Candidatus Fokinia solitaria</name>
    <dbReference type="NCBI Taxonomy" id="1802984"/>
    <lineage>
        <taxon>Bacteria</taxon>
        <taxon>Pseudomonadati</taxon>
        <taxon>Pseudomonadota</taxon>
        <taxon>Alphaproteobacteria</taxon>
        <taxon>Rickettsiales</taxon>
        <taxon>Candidatus Midichloriaceae</taxon>
        <taxon>Candidatus Fokinia</taxon>
    </lineage>
</organism>
<sequence>MKSIELKVLVLVYCIICLSSCTTTRQSLLVVDGQSSDLLQEHEEAECDTIKDVQEEASKEVGMPVRSSAAVENVSDTESRNQEKNSDDGAEQKVPEVTAEAKEHDNSTVEVQQVYEKRKEDVEADEYSKDSISHKHEKSVASSEQQEDVSSSVQGIRSANPMKDKSFMWPVSGSVLKHIEQQNDDFRDGITIKAKSGTSVFSAADGVVILCKHGNEVYGNYVVVKHGKYTVTYGNLKSIEIKKGQQIKKGSIIGTVGRTGQAKQPQLFFSVKKKGIVINPE</sequence>
<keyword evidence="4" id="KW-1185">Reference proteome</keyword>
<dbReference type="CDD" id="cd12797">
    <property type="entry name" value="M23_peptidase"/>
    <property type="match status" value="1"/>
</dbReference>
<dbReference type="Pfam" id="PF01551">
    <property type="entry name" value="Peptidase_M23"/>
    <property type="match status" value="1"/>
</dbReference>
<keyword evidence="3" id="KW-0449">Lipoprotein</keyword>
<evidence type="ECO:0000256" key="1">
    <source>
        <dbReference type="SAM" id="MobiDB-lite"/>
    </source>
</evidence>
<dbReference type="Gene3D" id="2.70.70.10">
    <property type="entry name" value="Glucose Permease (Domain IIA)"/>
    <property type="match status" value="1"/>
</dbReference>
<feature type="compositionally biased region" description="Basic and acidic residues" evidence="1">
    <location>
        <begin position="77"/>
        <end position="92"/>
    </location>
</feature>
<proteinExistence type="predicted"/>
<dbReference type="InterPro" id="IPR016047">
    <property type="entry name" value="M23ase_b-sheet_dom"/>
</dbReference>
<dbReference type="PANTHER" id="PTHR21666">
    <property type="entry name" value="PEPTIDASE-RELATED"/>
    <property type="match status" value="1"/>
</dbReference>
<dbReference type="PANTHER" id="PTHR21666:SF270">
    <property type="entry name" value="MUREIN HYDROLASE ACTIVATOR ENVC"/>
    <property type="match status" value="1"/>
</dbReference>
<dbReference type="AlphaFoldDB" id="A0A2U8BRH7"/>
<dbReference type="InterPro" id="IPR050570">
    <property type="entry name" value="Cell_wall_metabolism_enzyme"/>
</dbReference>
<feature type="domain" description="M23ase beta-sheet core" evidence="2">
    <location>
        <begin position="186"/>
        <end position="280"/>
    </location>
</feature>
<dbReference type="KEGG" id="fso:Fsol_00134"/>
<dbReference type="GO" id="GO:0004222">
    <property type="term" value="F:metalloendopeptidase activity"/>
    <property type="evidence" value="ECO:0007669"/>
    <property type="project" value="TreeGrafter"/>
</dbReference>
<dbReference type="Proteomes" id="UP000244519">
    <property type="component" value="Chromosome"/>
</dbReference>
<dbReference type="EMBL" id="CP025989">
    <property type="protein sequence ID" value="AWD32942.1"/>
    <property type="molecule type" value="Genomic_DNA"/>
</dbReference>
<protein>
    <submittedName>
        <fullName evidence="3">Putative lipoprotein</fullName>
    </submittedName>
</protein>
<gene>
    <name evidence="3" type="ORF">Fsol_00134</name>
</gene>
<feature type="region of interest" description="Disordered" evidence="1">
    <location>
        <begin position="56"/>
        <end position="92"/>
    </location>
</feature>
<dbReference type="InterPro" id="IPR011055">
    <property type="entry name" value="Dup_hybrid_motif"/>
</dbReference>
<feature type="compositionally biased region" description="Low complexity" evidence="1">
    <location>
        <begin position="140"/>
        <end position="154"/>
    </location>
</feature>
<evidence type="ECO:0000259" key="2">
    <source>
        <dbReference type="Pfam" id="PF01551"/>
    </source>
</evidence>
<evidence type="ECO:0000313" key="4">
    <source>
        <dbReference type="Proteomes" id="UP000244519"/>
    </source>
</evidence>
<name>A0A2U8BRH7_9RICK</name>